<reference evidence="2" key="1">
    <citation type="journal article" date="2012" name="Appl. Microbiol. Biotechnol.">
        <title>The complete genome sequence of Pantoea ananatis AJ13355, an organism with great biotechnological potential.</title>
        <authorList>
            <person name="Hara Y."/>
            <person name="Kadotani N."/>
            <person name="Izui H."/>
            <person name="Katashkina J.I."/>
            <person name="Kuvaeva T.M."/>
            <person name="Andreeva I.G."/>
            <person name="Golubeva L.I."/>
            <person name="Malko D.B."/>
            <person name="Makeev V.J."/>
            <person name="Mashko S.V."/>
            <person name="Kozlov Y.I."/>
        </authorList>
    </citation>
    <scope>NUCLEOTIDE SEQUENCE [LARGE SCALE GENOMIC DNA]</scope>
    <source>
        <strain evidence="2">AJ13355</strain>
    </source>
</reference>
<dbReference type="EMBL" id="AP012032">
    <property type="protein sequence ID" value="BAK13595.1"/>
    <property type="molecule type" value="Genomic_DNA"/>
</dbReference>
<dbReference type="AlphaFoldDB" id="A0A0H3L9N2"/>
<sequence>MEFRCALNAAGGIAEGAPGDKRFHVNVFKLRKILRRNAARDGERKTQIRQGFHGIQVMLIPLLPAGLGIPPPMVNGLFQPQLPPAAGIVQRPVTKQFDLNIALVLLRHVQRAGKRRQRCGTDDRHPACARREGHVCQRAAGIRHFIVGHQGLLRMLLAQTAHGFDSAAQAQQRTGFDDIDMLMQLLCGIQRRIQRGMIQRQLE</sequence>
<evidence type="ECO:0000313" key="2">
    <source>
        <dbReference type="Proteomes" id="UP000006690"/>
    </source>
</evidence>
<organism evidence="1 2">
    <name type="scientific">Pantoea ananatis (strain AJ13355)</name>
    <dbReference type="NCBI Taxonomy" id="932677"/>
    <lineage>
        <taxon>Bacteria</taxon>
        <taxon>Pseudomonadati</taxon>
        <taxon>Pseudomonadota</taxon>
        <taxon>Gammaproteobacteria</taxon>
        <taxon>Enterobacterales</taxon>
        <taxon>Erwiniaceae</taxon>
        <taxon>Pantoea</taxon>
    </lineage>
</organism>
<accession>A0A0H3L9N2</accession>
<gene>
    <name evidence="1" type="ordered locus">PAJ_3516</name>
</gene>
<dbReference type="Proteomes" id="UP000006690">
    <property type="component" value="Chromosome"/>
</dbReference>
<protein>
    <submittedName>
        <fullName evidence="1">Uncharacterized protein</fullName>
    </submittedName>
</protein>
<proteinExistence type="predicted"/>
<name>A0A0H3L9N2_PANAA</name>
<dbReference type="HOGENOM" id="CLU_1347833_0_0_6"/>
<evidence type="ECO:0000313" key="1">
    <source>
        <dbReference type="EMBL" id="BAK13595.1"/>
    </source>
</evidence>
<dbReference type="eggNOG" id="ENOG502ZY0U">
    <property type="taxonomic scope" value="Bacteria"/>
</dbReference>
<dbReference type="KEGG" id="paj:PAJ_3516"/>